<dbReference type="Gene3D" id="3.80.10.10">
    <property type="entry name" value="Ribonuclease Inhibitor"/>
    <property type="match status" value="1"/>
</dbReference>
<proteinExistence type="predicted"/>
<dbReference type="Pfam" id="PF12937">
    <property type="entry name" value="F-box-like"/>
    <property type="match status" value="1"/>
</dbReference>
<sequence>MMILPREVLLEISKWLSLEERMTRLAPVCKYLYNVMHDPSVWRTVYSDAEFTISSAWIFPSTKVKITTFEKVISLDQPESQGTKICDLCRDRWVEHYEAHDTFVQLLLSVVKTFVVILDEQQHQKYSTDTPWNWDKETLQRANGCYHTFCFLQFLMSLTVTMNILAVIKPISVKLQKKSNDNVKAYNMISEKELKELRDKNDVFKRWYAYAVEINSELGTEPSALRTVSRQQHRANAPHDTAEEYYRHNLFIPFLNHITQEMLQGNPYKLSNFRLFT</sequence>
<evidence type="ECO:0000259" key="1">
    <source>
        <dbReference type="PROSITE" id="PS50181"/>
    </source>
</evidence>
<dbReference type="InterPro" id="IPR052958">
    <property type="entry name" value="IFN-induced_PKR_regulator"/>
</dbReference>
<dbReference type="PANTHER" id="PTHR46289:SF16">
    <property type="entry name" value="52 KDA REPRESSOR OF THE INHIBITOR OF THE PROTEIN KINASE"/>
    <property type="match status" value="1"/>
</dbReference>
<accession>A0AAU9Y0X5</accession>
<evidence type="ECO:0000313" key="3">
    <source>
        <dbReference type="Proteomes" id="UP001159428"/>
    </source>
</evidence>
<dbReference type="InterPro" id="IPR001810">
    <property type="entry name" value="F-box_dom"/>
</dbReference>
<evidence type="ECO:0000313" key="2">
    <source>
        <dbReference type="EMBL" id="CAH3163753.1"/>
    </source>
</evidence>
<dbReference type="Proteomes" id="UP001159428">
    <property type="component" value="Unassembled WGS sequence"/>
</dbReference>
<dbReference type="PANTHER" id="PTHR46289">
    <property type="entry name" value="52 KDA REPRESSOR OF THE INHIBITOR OF THE PROTEIN KINASE-LIKE PROTEIN-RELATED"/>
    <property type="match status" value="1"/>
</dbReference>
<keyword evidence="3" id="KW-1185">Reference proteome</keyword>
<dbReference type="InterPro" id="IPR032675">
    <property type="entry name" value="LRR_dom_sf"/>
</dbReference>
<dbReference type="EMBL" id="CALNXJ010000096">
    <property type="protein sequence ID" value="CAH3163753.1"/>
    <property type="molecule type" value="Genomic_DNA"/>
</dbReference>
<dbReference type="AlphaFoldDB" id="A0AAU9Y0X5"/>
<gene>
    <name evidence="2" type="ORF">PMEA_00035721</name>
</gene>
<dbReference type="PROSITE" id="PS50181">
    <property type="entry name" value="FBOX"/>
    <property type="match status" value="1"/>
</dbReference>
<name>A0AAU9Y0X5_9CNID</name>
<feature type="domain" description="F-box" evidence="1">
    <location>
        <begin position="1"/>
        <end position="45"/>
    </location>
</feature>
<reference evidence="2 3" key="1">
    <citation type="submission" date="2022-05" db="EMBL/GenBank/DDBJ databases">
        <authorList>
            <consortium name="Genoscope - CEA"/>
            <person name="William W."/>
        </authorList>
    </citation>
    <scope>NUCLEOTIDE SEQUENCE [LARGE SCALE GENOMIC DNA]</scope>
</reference>
<organism evidence="2 3">
    <name type="scientific">Pocillopora meandrina</name>
    <dbReference type="NCBI Taxonomy" id="46732"/>
    <lineage>
        <taxon>Eukaryota</taxon>
        <taxon>Metazoa</taxon>
        <taxon>Cnidaria</taxon>
        <taxon>Anthozoa</taxon>
        <taxon>Hexacorallia</taxon>
        <taxon>Scleractinia</taxon>
        <taxon>Astrocoeniina</taxon>
        <taxon>Pocilloporidae</taxon>
        <taxon>Pocillopora</taxon>
    </lineage>
</organism>
<protein>
    <recommendedName>
        <fullName evidence="1">F-box domain-containing protein</fullName>
    </recommendedName>
</protein>
<dbReference type="SUPFAM" id="SSF81383">
    <property type="entry name" value="F-box domain"/>
    <property type="match status" value="1"/>
</dbReference>
<dbReference type="InterPro" id="IPR036047">
    <property type="entry name" value="F-box-like_dom_sf"/>
</dbReference>
<comment type="caution">
    <text evidence="2">The sequence shown here is derived from an EMBL/GenBank/DDBJ whole genome shotgun (WGS) entry which is preliminary data.</text>
</comment>